<name>A0A7H9B0K9_ZYGMR</name>
<dbReference type="InterPro" id="IPR054776">
    <property type="entry name" value="VIR1_yeast"/>
</dbReference>
<feature type="compositionally biased region" description="Polar residues" evidence="1">
    <location>
        <begin position="749"/>
        <end position="762"/>
    </location>
</feature>
<sequence length="812" mass="92288">MEVSPQTNDALIDSIMGSFETLHRGHVNAKLLLLLIETLGHLNAKMLKGRFQSSELKGFDIFSPILKCNGLENKDEIVGVLVAYCSVYAELQPLITGSVATWVPLLRSANHEILYFRPGFYTIVSLFGKNAKVSEIIPKLLKFNLGDVVRQLWIPQWISFVNNGKGGYGRKLIESDLNIALNEGKMDFFIATMKSTIIEERNVTDRSSSPPFSFLFHKLSQRGILFSRWVDKGLYQEFSTYLLSSGSKKRDQEMDSLNFQLEILMEVVDHPETNYFEEPKLVTFLYLSLDKIYDIPCNQLHLTLGALGSTQSLFALLNMVQYLLSKFLIDTGNICELLQGTQIEMQLTKEKNQKWYKSKNNSTKLPSWFHSSILTHNPPITKSLFVYDKDDWLKIESTSTSQIVELLFACLINSLLISAKLLKEYRKIKLDPLAFDISGIEVNENTFKIEYLIKEQYMDLHLISLFSSLVLSEQISSCTNQFYEGKKNALSNDILFSSTMNVFKELLESHGTIGLHHLINFAARMSEDDLTIKSISLKLLNALLFDNDDSLARNLLQKNAIVYQALHRFIVIWDDGSEIFRPFHERLFHTEQPQPKATSVTISALLELLPNYESMLQIISEQRVQKPANRAQTQCHREKGQCVLQTSGYKFNPYSAPSFVPAKKTTIEPSKETSSLTEQPSPQALIKRSPEPWANYRRDITKVPVSSNQDRQSMFRPSIDYSTYTSAGSRTEQGQSSFAFSNISSQISVPKTPDMSSSTMFSNPWEESPSMHSTPNISKIVNTGKNYILGGHNRMKNNSRAQSIHIDDFEQT</sequence>
<reference evidence="2 3" key="1">
    <citation type="submission" date="2020-07" db="EMBL/GenBank/DDBJ databases">
        <title>The yeast mating-type switching endonuclease HO is a domesticated member of an unorthodox homing genetic element family.</title>
        <authorList>
            <person name="Coughlan A.Y."/>
            <person name="Lombardi L."/>
            <person name="Braun-Galleani S."/>
            <person name="Martos A.R."/>
            <person name="Galeote V."/>
            <person name="Bigey F."/>
            <person name="Dequin S."/>
            <person name="Byrne K.P."/>
            <person name="Wolfe K.H."/>
        </authorList>
    </citation>
    <scope>NUCLEOTIDE SEQUENCE [LARGE SCALE GENOMIC DNA]</scope>
    <source>
        <strain evidence="2 3">NRRL Y-6702</strain>
    </source>
</reference>
<dbReference type="GO" id="GO:0051321">
    <property type="term" value="P:meiotic cell cycle"/>
    <property type="evidence" value="ECO:0007669"/>
    <property type="project" value="InterPro"/>
</dbReference>
<evidence type="ECO:0000256" key="1">
    <source>
        <dbReference type="SAM" id="MobiDB-lite"/>
    </source>
</evidence>
<protein>
    <submittedName>
        <fullName evidence="2">Uncharacterized protein</fullName>
    </submittedName>
</protein>
<dbReference type="Proteomes" id="UP000509704">
    <property type="component" value="Chromosome 2"/>
</dbReference>
<feature type="region of interest" description="Disordered" evidence="1">
    <location>
        <begin position="749"/>
        <end position="777"/>
    </location>
</feature>
<keyword evidence="3" id="KW-1185">Reference proteome</keyword>
<dbReference type="OrthoDB" id="4069217at2759"/>
<dbReference type="AlphaFoldDB" id="A0A7H9B0K9"/>
<proteinExistence type="predicted"/>
<dbReference type="KEGG" id="zmk:HG535_0B05510"/>
<evidence type="ECO:0000313" key="3">
    <source>
        <dbReference type="Proteomes" id="UP000509704"/>
    </source>
</evidence>
<organism evidence="2 3">
    <name type="scientific">Zygotorulaspora mrakii</name>
    <name type="common">Zygosaccharomyces mrakii</name>
    <dbReference type="NCBI Taxonomy" id="42260"/>
    <lineage>
        <taxon>Eukaryota</taxon>
        <taxon>Fungi</taxon>
        <taxon>Dikarya</taxon>
        <taxon>Ascomycota</taxon>
        <taxon>Saccharomycotina</taxon>
        <taxon>Saccharomycetes</taxon>
        <taxon>Saccharomycetales</taxon>
        <taxon>Saccharomycetaceae</taxon>
        <taxon>Zygotorulaspora</taxon>
    </lineage>
</organism>
<feature type="region of interest" description="Disordered" evidence="1">
    <location>
        <begin position="666"/>
        <end position="693"/>
    </location>
</feature>
<evidence type="ECO:0000313" key="2">
    <source>
        <dbReference type="EMBL" id="QLG71509.1"/>
    </source>
</evidence>
<dbReference type="EMBL" id="CP058605">
    <property type="protein sequence ID" value="QLG71509.1"/>
    <property type="molecule type" value="Genomic_DNA"/>
</dbReference>
<dbReference type="RefSeq" id="XP_037143237.1">
    <property type="nucleotide sequence ID" value="XM_037287342.1"/>
</dbReference>
<dbReference type="GeneID" id="59235170"/>
<dbReference type="Pfam" id="PF22575">
    <property type="entry name" value="Vir1p"/>
    <property type="match status" value="3"/>
</dbReference>
<feature type="compositionally biased region" description="Polar residues" evidence="1">
    <location>
        <begin position="672"/>
        <end position="682"/>
    </location>
</feature>
<gene>
    <name evidence="2" type="ORF">HG535_0B05510</name>
</gene>
<dbReference type="GO" id="GO:0045944">
    <property type="term" value="P:positive regulation of transcription by RNA polymerase II"/>
    <property type="evidence" value="ECO:0007669"/>
    <property type="project" value="InterPro"/>
</dbReference>
<accession>A0A7H9B0K9</accession>